<sequence>MLNHTTHPQGRDSHNLNKYIWRFIALSTAQPRVITIEATSEQEARQHSPAGCVMVFAARIRQGVCHA</sequence>
<gene>
    <name evidence="1" type="ORF">BANRA_04089</name>
</gene>
<name>A0A3P5DUF9_ECOLX</name>
<dbReference type="Proteomes" id="UP000281521">
    <property type="component" value="Unassembled WGS sequence"/>
</dbReference>
<accession>A0A3P5DUF9</accession>
<organism evidence="1 2">
    <name type="scientific">Escherichia coli</name>
    <dbReference type="NCBI Taxonomy" id="562"/>
    <lineage>
        <taxon>Bacteria</taxon>
        <taxon>Pseudomonadati</taxon>
        <taxon>Pseudomonadota</taxon>
        <taxon>Gammaproteobacteria</taxon>
        <taxon>Enterobacterales</taxon>
        <taxon>Enterobacteriaceae</taxon>
        <taxon>Escherichia</taxon>
    </lineage>
</organism>
<proteinExistence type="predicted"/>
<dbReference type="NCBIfam" id="NF033153">
    <property type="entry name" value="phage_ICD_like"/>
    <property type="match status" value="1"/>
</dbReference>
<protein>
    <recommendedName>
        <fullName evidence="3">Host cell division inhibitor Icd-like protein</fullName>
    </recommendedName>
</protein>
<dbReference type="AlphaFoldDB" id="A0A3P5DUF9"/>
<dbReference type="RefSeq" id="WP_250185994.1">
    <property type="nucleotide sequence ID" value="NZ_LR134079.1"/>
</dbReference>
<dbReference type="EMBL" id="UWXJ01000001">
    <property type="protein sequence ID" value="VCY85388.1"/>
    <property type="molecule type" value="Genomic_DNA"/>
</dbReference>
<evidence type="ECO:0000313" key="1">
    <source>
        <dbReference type="EMBL" id="VCY85388.1"/>
    </source>
</evidence>
<evidence type="ECO:0008006" key="3">
    <source>
        <dbReference type="Google" id="ProtNLM"/>
    </source>
</evidence>
<reference evidence="1 2" key="1">
    <citation type="submission" date="2018-10" db="EMBL/GenBank/DDBJ databases">
        <authorList>
            <person name="Noll B N."/>
        </authorList>
    </citation>
    <scope>NUCLEOTIDE SEQUENCE [LARGE SCALE GENOMIC DNA]</scope>
    <source>
        <strain evidence="1">Ecoli022</strain>
    </source>
</reference>
<evidence type="ECO:0000313" key="2">
    <source>
        <dbReference type="Proteomes" id="UP000281521"/>
    </source>
</evidence>